<proteinExistence type="predicted"/>
<reference evidence="4" key="2">
    <citation type="submission" date="2012-11" db="EMBL/GenBank/DDBJ databases">
        <authorList>
            <person name="Kuo A."/>
            <person name="Curtis B.A."/>
            <person name="Tanifuji G."/>
            <person name="Burki F."/>
            <person name="Gruber A."/>
            <person name="Irimia M."/>
            <person name="Maruyama S."/>
            <person name="Arias M.C."/>
            <person name="Ball S.G."/>
            <person name="Gile G.H."/>
            <person name="Hirakawa Y."/>
            <person name="Hopkins J.F."/>
            <person name="Rensing S.A."/>
            <person name="Schmutz J."/>
            <person name="Symeonidi A."/>
            <person name="Elias M."/>
            <person name="Eveleigh R.J."/>
            <person name="Herman E.K."/>
            <person name="Klute M.J."/>
            <person name="Nakayama T."/>
            <person name="Obornik M."/>
            <person name="Reyes-Prieto A."/>
            <person name="Armbrust E.V."/>
            <person name="Aves S.J."/>
            <person name="Beiko R.G."/>
            <person name="Coutinho P."/>
            <person name="Dacks J.B."/>
            <person name="Durnford D.G."/>
            <person name="Fast N.M."/>
            <person name="Green B.R."/>
            <person name="Grisdale C."/>
            <person name="Hempe F."/>
            <person name="Henrissat B."/>
            <person name="Hoppner M.P."/>
            <person name="Ishida K.-I."/>
            <person name="Kim E."/>
            <person name="Koreny L."/>
            <person name="Kroth P.G."/>
            <person name="Liu Y."/>
            <person name="Malik S.-B."/>
            <person name="Maier U.G."/>
            <person name="McRose D."/>
            <person name="Mock T."/>
            <person name="Neilson J.A."/>
            <person name="Onodera N.T."/>
            <person name="Poole A.M."/>
            <person name="Pritham E.J."/>
            <person name="Richards T.A."/>
            <person name="Rocap G."/>
            <person name="Roy S.W."/>
            <person name="Sarai C."/>
            <person name="Schaack S."/>
            <person name="Shirato S."/>
            <person name="Slamovits C.H."/>
            <person name="Spencer D.F."/>
            <person name="Suzuki S."/>
            <person name="Worden A.Z."/>
            <person name="Zauner S."/>
            <person name="Barry K."/>
            <person name="Bell C."/>
            <person name="Bharti A.K."/>
            <person name="Crow J.A."/>
            <person name="Grimwood J."/>
            <person name="Kramer R."/>
            <person name="Lindquist E."/>
            <person name="Lucas S."/>
            <person name="Salamov A."/>
            <person name="McFadden G.I."/>
            <person name="Lane C.E."/>
            <person name="Keeling P.J."/>
            <person name="Gray M.W."/>
            <person name="Grigoriev I.V."/>
            <person name="Archibald J.M."/>
        </authorList>
    </citation>
    <scope>NUCLEOTIDE SEQUENCE</scope>
    <source>
        <strain evidence="4">CCMP2712</strain>
    </source>
</reference>
<organism evidence="2">
    <name type="scientific">Guillardia theta (strain CCMP2712)</name>
    <name type="common">Cryptophyte</name>
    <dbReference type="NCBI Taxonomy" id="905079"/>
    <lineage>
        <taxon>Eukaryota</taxon>
        <taxon>Cryptophyceae</taxon>
        <taxon>Pyrenomonadales</taxon>
        <taxon>Geminigeraceae</taxon>
        <taxon>Guillardia</taxon>
    </lineage>
</organism>
<dbReference type="PaxDb" id="55529-EKX36703"/>
<evidence type="ECO:0000313" key="2">
    <source>
        <dbReference type="EMBL" id="EKX36703.1"/>
    </source>
</evidence>
<accession>L1IKD0</accession>
<dbReference type="GeneID" id="17293417"/>
<dbReference type="RefSeq" id="XP_005823683.1">
    <property type="nucleotide sequence ID" value="XM_005823626.1"/>
</dbReference>
<dbReference type="EMBL" id="JH993069">
    <property type="protein sequence ID" value="EKX36703.1"/>
    <property type="molecule type" value="Genomic_DNA"/>
</dbReference>
<evidence type="ECO:0000313" key="3">
    <source>
        <dbReference type="EnsemblProtists" id="EKX36703"/>
    </source>
</evidence>
<protein>
    <submittedName>
        <fullName evidence="2 3">Uncharacterized protein</fullName>
    </submittedName>
</protein>
<dbReference type="EnsemblProtists" id="EKX36703">
    <property type="protein sequence ID" value="EKX36703"/>
    <property type="gene ID" value="GUITHDRAFT_117129"/>
</dbReference>
<sequence length="80" mass="8727">MHPADAINHASNLSLDYDGIRIVYPNTTFGPGLGEDLEAEAEALLDEISAMPILKMVERAEPDHEELSEHVEAGSPDRLT</sequence>
<feature type="region of interest" description="Disordered" evidence="1">
    <location>
        <begin position="59"/>
        <end position="80"/>
    </location>
</feature>
<feature type="compositionally biased region" description="Basic and acidic residues" evidence="1">
    <location>
        <begin position="59"/>
        <end position="72"/>
    </location>
</feature>
<reference evidence="3" key="3">
    <citation type="submission" date="2016-03" db="UniProtKB">
        <authorList>
            <consortium name="EnsemblProtists"/>
        </authorList>
    </citation>
    <scope>IDENTIFICATION</scope>
</reference>
<gene>
    <name evidence="2" type="ORF">GUITHDRAFT_117129</name>
</gene>
<dbReference type="HOGENOM" id="CLU_2594859_0_0_1"/>
<dbReference type="Proteomes" id="UP000011087">
    <property type="component" value="Unassembled WGS sequence"/>
</dbReference>
<dbReference type="KEGG" id="gtt:GUITHDRAFT_117129"/>
<keyword evidence="4" id="KW-1185">Reference proteome</keyword>
<evidence type="ECO:0000313" key="4">
    <source>
        <dbReference type="Proteomes" id="UP000011087"/>
    </source>
</evidence>
<evidence type="ECO:0000256" key="1">
    <source>
        <dbReference type="SAM" id="MobiDB-lite"/>
    </source>
</evidence>
<dbReference type="AlphaFoldDB" id="L1IKD0"/>
<name>L1IKD0_GUITC</name>
<reference evidence="2 4" key="1">
    <citation type="journal article" date="2012" name="Nature">
        <title>Algal genomes reveal evolutionary mosaicism and the fate of nucleomorphs.</title>
        <authorList>
            <consortium name="DOE Joint Genome Institute"/>
            <person name="Curtis B.A."/>
            <person name="Tanifuji G."/>
            <person name="Burki F."/>
            <person name="Gruber A."/>
            <person name="Irimia M."/>
            <person name="Maruyama S."/>
            <person name="Arias M.C."/>
            <person name="Ball S.G."/>
            <person name="Gile G.H."/>
            <person name="Hirakawa Y."/>
            <person name="Hopkins J.F."/>
            <person name="Kuo A."/>
            <person name="Rensing S.A."/>
            <person name="Schmutz J."/>
            <person name="Symeonidi A."/>
            <person name="Elias M."/>
            <person name="Eveleigh R.J."/>
            <person name="Herman E.K."/>
            <person name="Klute M.J."/>
            <person name="Nakayama T."/>
            <person name="Obornik M."/>
            <person name="Reyes-Prieto A."/>
            <person name="Armbrust E.V."/>
            <person name="Aves S.J."/>
            <person name="Beiko R.G."/>
            <person name="Coutinho P."/>
            <person name="Dacks J.B."/>
            <person name="Durnford D.G."/>
            <person name="Fast N.M."/>
            <person name="Green B.R."/>
            <person name="Grisdale C.J."/>
            <person name="Hempel F."/>
            <person name="Henrissat B."/>
            <person name="Hoppner M.P."/>
            <person name="Ishida K."/>
            <person name="Kim E."/>
            <person name="Koreny L."/>
            <person name="Kroth P.G."/>
            <person name="Liu Y."/>
            <person name="Malik S.B."/>
            <person name="Maier U.G."/>
            <person name="McRose D."/>
            <person name="Mock T."/>
            <person name="Neilson J.A."/>
            <person name="Onodera N.T."/>
            <person name="Poole A.M."/>
            <person name="Pritham E.J."/>
            <person name="Richards T.A."/>
            <person name="Rocap G."/>
            <person name="Roy S.W."/>
            <person name="Sarai C."/>
            <person name="Schaack S."/>
            <person name="Shirato S."/>
            <person name="Slamovits C.H."/>
            <person name="Spencer D.F."/>
            <person name="Suzuki S."/>
            <person name="Worden A.Z."/>
            <person name="Zauner S."/>
            <person name="Barry K."/>
            <person name="Bell C."/>
            <person name="Bharti A.K."/>
            <person name="Crow J.A."/>
            <person name="Grimwood J."/>
            <person name="Kramer R."/>
            <person name="Lindquist E."/>
            <person name="Lucas S."/>
            <person name="Salamov A."/>
            <person name="McFadden G.I."/>
            <person name="Lane C.E."/>
            <person name="Keeling P.J."/>
            <person name="Gray M.W."/>
            <person name="Grigoriev I.V."/>
            <person name="Archibald J.M."/>
        </authorList>
    </citation>
    <scope>NUCLEOTIDE SEQUENCE</scope>
    <source>
        <strain evidence="2 4">CCMP2712</strain>
    </source>
</reference>